<evidence type="ECO:0000256" key="1">
    <source>
        <dbReference type="ARBA" id="ARBA00035885"/>
    </source>
</evidence>
<dbReference type="Pfam" id="PF01661">
    <property type="entry name" value="Macro"/>
    <property type="match status" value="1"/>
</dbReference>
<dbReference type="OrthoDB" id="9780211at2"/>
<feature type="domain" description="Macro" evidence="2">
    <location>
        <begin position="1"/>
        <end position="156"/>
    </location>
</feature>
<sequence>MASFAVFTQATGDLLRADTEALVNTVNTVGVMGKGLALQFRRAYPEMFGAYRKACHRGEVQVGKMHIWETELAEGPRYIINFPTKTQWRARSRLEDIESGLTDLVAVIGALDITSIAVPPLGCGYGGLEWSEVQPLIDSALRPVADLDVRVYSPTA</sequence>
<protein>
    <submittedName>
        <fullName evidence="3">O-acetyl-ADP-ribose deacetylase (Regulator of RNase III)</fullName>
    </submittedName>
</protein>
<dbReference type="Gene3D" id="3.40.220.10">
    <property type="entry name" value="Leucine Aminopeptidase, subunit E, domain 1"/>
    <property type="match status" value="1"/>
</dbReference>
<comment type="caution">
    <text evidence="3">The sequence shown here is derived from an EMBL/GenBank/DDBJ whole genome shotgun (WGS) entry which is preliminary data.</text>
</comment>
<proteinExistence type="predicted"/>
<dbReference type="PANTHER" id="PTHR12521">
    <property type="entry name" value="PROTEIN C6ORF130"/>
    <property type="match status" value="1"/>
</dbReference>
<accession>A0A318JX68</accession>
<dbReference type="GO" id="GO:0140291">
    <property type="term" value="P:peptidyl-glutamate ADP-deribosylation"/>
    <property type="evidence" value="ECO:0007669"/>
    <property type="project" value="TreeGrafter"/>
</dbReference>
<dbReference type="Proteomes" id="UP000247569">
    <property type="component" value="Unassembled WGS sequence"/>
</dbReference>
<dbReference type="SMART" id="SM00506">
    <property type="entry name" value="A1pp"/>
    <property type="match status" value="1"/>
</dbReference>
<dbReference type="InterPro" id="IPR043472">
    <property type="entry name" value="Macro_dom-like"/>
</dbReference>
<organism evidence="3 4">
    <name type="scientific">Nocardia tenerifensis</name>
    <dbReference type="NCBI Taxonomy" id="228006"/>
    <lineage>
        <taxon>Bacteria</taxon>
        <taxon>Bacillati</taxon>
        <taxon>Actinomycetota</taxon>
        <taxon>Actinomycetes</taxon>
        <taxon>Mycobacteriales</taxon>
        <taxon>Nocardiaceae</taxon>
        <taxon>Nocardia</taxon>
    </lineage>
</organism>
<comment type="catalytic activity">
    <reaction evidence="1">
        <text>an N-(ADP-alpha-D-ribosyl)-thymidine in DNA + H2O = a thymidine in DNA + ADP-D-ribose</text>
        <dbReference type="Rhea" id="RHEA:71655"/>
        <dbReference type="Rhea" id="RHEA-COMP:13556"/>
        <dbReference type="Rhea" id="RHEA-COMP:18051"/>
        <dbReference type="ChEBI" id="CHEBI:15377"/>
        <dbReference type="ChEBI" id="CHEBI:57967"/>
        <dbReference type="ChEBI" id="CHEBI:137386"/>
        <dbReference type="ChEBI" id="CHEBI:191199"/>
    </reaction>
    <physiologicalReaction direction="left-to-right" evidence="1">
        <dbReference type="Rhea" id="RHEA:71656"/>
    </physiologicalReaction>
</comment>
<dbReference type="AlphaFoldDB" id="A0A318JX68"/>
<dbReference type="PANTHER" id="PTHR12521:SF0">
    <property type="entry name" value="ADP-RIBOSE GLYCOHYDROLASE OARD1"/>
    <property type="match status" value="1"/>
</dbReference>
<evidence type="ECO:0000313" key="3">
    <source>
        <dbReference type="EMBL" id="PXX61548.1"/>
    </source>
</evidence>
<evidence type="ECO:0000313" key="4">
    <source>
        <dbReference type="Proteomes" id="UP000247569"/>
    </source>
</evidence>
<dbReference type="SUPFAM" id="SSF52949">
    <property type="entry name" value="Macro domain-like"/>
    <property type="match status" value="1"/>
</dbReference>
<evidence type="ECO:0000259" key="2">
    <source>
        <dbReference type="PROSITE" id="PS51154"/>
    </source>
</evidence>
<name>A0A318JX68_9NOCA</name>
<reference evidence="3 4" key="1">
    <citation type="submission" date="2018-05" db="EMBL/GenBank/DDBJ databases">
        <title>Genomic Encyclopedia of Type Strains, Phase IV (KMG-IV): sequencing the most valuable type-strain genomes for metagenomic binning, comparative biology and taxonomic classification.</title>
        <authorList>
            <person name="Goeker M."/>
        </authorList>
    </citation>
    <scope>NUCLEOTIDE SEQUENCE [LARGE SCALE GENOMIC DNA]</scope>
    <source>
        <strain evidence="3 4">DSM 44704</strain>
    </source>
</reference>
<dbReference type="RefSeq" id="WP_051186377.1">
    <property type="nucleotide sequence ID" value="NZ_QJKF01000008.1"/>
</dbReference>
<gene>
    <name evidence="3" type="ORF">DFR70_108106</name>
</gene>
<dbReference type="CDD" id="cd02901">
    <property type="entry name" value="Macro_Poa1p-like"/>
    <property type="match status" value="1"/>
</dbReference>
<dbReference type="InterPro" id="IPR050892">
    <property type="entry name" value="ADP-ribose_metab_enzymes"/>
</dbReference>
<dbReference type="EMBL" id="QJKF01000008">
    <property type="protein sequence ID" value="PXX61548.1"/>
    <property type="molecule type" value="Genomic_DNA"/>
</dbReference>
<dbReference type="PROSITE" id="PS51154">
    <property type="entry name" value="MACRO"/>
    <property type="match status" value="1"/>
</dbReference>
<dbReference type="InterPro" id="IPR002589">
    <property type="entry name" value="Macro_dom"/>
</dbReference>
<keyword evidence="4" id="KW-1185">Reference proteome</keyword>